<evidence type="ECO:0000256" key="5">
    <source>
        <dbReference type="ARBA" id="ARBA00022898"/>
    </source>
</evidence>
<dbReference type="GO" id="GO:0006534">
    <property type="term" value="P:cysteine metabolic process"/>
    <property type="evidence" value="ECO:0007669"/>
    <property type="project" value="InterPro"/>
</dbReference>
<dbReference type="SUPFAM" id="SSF53383">
    <property type="entry name" value="PLP-dependent transferases"/>
    <property type="match status" value="1"/>
</dbReference>
<dbReference type="Pfam" id="PF00266">
    <property type="entry name" value="Aminotran_5"/>
    <property type="match status" value="1"/>
</dbReference>
<dbReference type="InterPro" id="IPR010970">
    <property type="entry name" value="Cys_dSase_SufS"/>
</dbReference>
<evidence type="ECO:0000256" key="4">
    <source>
        <dbReference type="ARBA" id="ARBA00022679"/>
    </source>
</evidence>
<dbReference type="Gene3D" id="3.90.1150.10">
    <property type="entry name" value="Aspartate Aminotransferase, domain 1"/>
    <property type="match status" value="1"/>
</dbReference>
<dbReference type="eggNOG" id="COG0520">
    <property type="taxonomic scope" value="Bacteria"/>
</dbReference>
<dbReference type="EC" id="2.8.1.7" evidence="3"/>
<keyword evidence="5" id="KW-0663">Pyridoxal phosphate</keyword>
<keyword evidence="9" id="KW-1185">Reference proteome</keyword>
<dbReference type="Gene3D" id="3.40.640.10">
    <property type="entry name" value="Type I PLP-dependent aspartate aminotransferase-like (Major domain)"/>
    <property type="match status" value="1"/>
</dbReference>
<dbReference type="OrthoDB" id="9804366at2"/>
<comment type="cofactor">
    <cofactor evidence="1">
        <name>pyridoxal 5'-phosphate</name>
        <dbReference type="ChEBI" id="CHEBI:597326"/>
    </cofactor>
</comment>
<dbReference type="Proteomes" id="UP000004959">
    <property type="component" value="Chromosome"/>
</dbReference>
<dbReference type="AlphaFoldDB" id="G9WF67"/>
<dbReference type="InterPro" id="IPR015421">
    <property type="entry name" value="PyrdxlP-dep_Trfase_major"/>
</dbReference>
<dbReference type="NCBIfam" id="TIGR01979">
    <property type="entry name" value="sufS"/>
    <property type="match status" value="1"/>
</dbReference>
<evidence type="ECO:0000256" key="6">
    <source>
        <dbReference type="ARBA" id="ARBA00050776"/>
    </source>
</evidence>
<dbReference type="InterPro" id="IPR000192">
    <property type="entry name" value="Aminotrans_V_dom"/>
</dbReference>
<comment type="catalytic activity">
    <reaction evidence="6">
        <text>(sulfur carrier)-H + L-cysteine = (sulfur carrier)-SH + L-alanine</text>
        <dbReference type="Rhea" id="RHEA:43892"/>
        <dbReference type="Rhea" id="RHEA-COMP:14737"/>
        <dbReference type="Rhea" id="RHEA-COMP:14739"/>
        <dbReference type="ChEBI" id="CHEBI:29917"/>
        <dbReference type="ChEBI" id="CHEBI:35235"/>
        <dbReference type="ChEBI" id="CHEBI:57972"/>
        <dbReference type="ChEBI" id="CHEBI:64428"/>
        <dbReference type="EC" id="2.8.1.7"/>
    </reaction>
</comment>
<dbReference type="CDD" id="cd06453">
    <property type="entry name" value="SufS_like"/>
    <property type="match status" value="1"/>
</dbReference>
<dbReference type="PATRIC" id="fig|1045004.4.peg.676"/>
<dbReference type="EMBL" id="AFVZ01000001">
    <property type="protein sequence ID" value="EHN58787.1"/>
    <property type="molecule type" value="Genomic_DNA"/>
</dbReference>
<dbReference type="InterPro" id="IPR016454">
    <property type="entry name" value="Cysteine_dSase"/>
</dbReference>
<comment type="similarity">
    <text evidence="2">Belongs to the class-V pyridoxal-phosphate-dependent aminotransferase family. Csd subfamily.</text>
</comment>
<reference evidence="8 9" key="1">
    <citation type="journal article" date="2012" name="PLoS ONE">
        <title>Functional divergence in the genus oenococcus as predicted by genome sequencing of the newly-described species, Oenococcus kitaharae.</title>
        <authorList>
            <person name="Borneman A.R."/>
            <person name="McCarthy J.M."/>
            <person name="Chambers P.J."/>
            <person name="Bartowsky E.J."/>
        </authorList>
    </citation>
    <scope>NUCLEOTIDE SEQUENCE [LARGE SCALE GENOMIC DNA]</scope>
    <source>
        <strain evidence="9">DSM17330</strain>
    </source>
</reference>
<gene>
    <name evidence="8" type="ORF">OKIT_0676</name>
</gene>
<organism evidence="8 9">
    <name type="scientific">Oenococcus kitaharae DSM 17330</name>
    <dbReference type="NCBI Taxonomy" id="1045004"/>
    <lineage>
        <taxon>Bacteria</taxon>
        <taxon>Bacillati</taxon>
        <taxon>Bacillota</taxon>
        <taxon>Bacilli</taxon>
        <taxon>Lactobacillales</taxon>
        <taxon>Lactobacillaceae</taxon>
        <taxon>Oenococcus</taxon>
    </lineage>
</organism>
<dbReference type="InterPro" id="IPR015424">
    <property type="entry name" value="PyrdxlP-dep_Trfase"/>
</dbReference>
<evidence type="ECO:0000256" key="1">
    <source>
        <dbReference type="ARBA" id="ARBA00001933"/>
    </source>
</evidence>
<evidence type="ECO:0000256" key="2">
    <source>
        <dbReference type="ARBA" id="ARBA00010447"/>
    </source>
</evidence>
<proteinExistence type="inferred from homology"/>
<protein>
    <recommendedName>
        <fullName evidence="3">cysteine desulfurase</fullName>
        <ecNumber evidence="3">2.8.1.7</ecNumber>
    </recommendedName>
</protein>
<dbReference type="GO" id="GO:0031071">
    <property type="term" value="F:cysteine desulfurase activity"/>
    <property type="evidence" value="ECO:0007669"/>
    <property type="project" value="UniProtKB-EC"/>
</dbReference>
<accession>G9WF67</accession>
<dbReference type="HOGENOM" id="CLU_003433_2_5_9"/>
<dbReference type="InterPro" id="IPR015422">
    <property type="entry name" value="PyrdxlP-dep_Trfase_small"/>
</dbReference>
<dbReference type="PIRSF" id="PIRSF005572">
    <property type="entry name" value="NifS"/>
    <property type="match status" value="1"/>
</dbReference>
<evidence type="ECO:0000256" key="3">
    <source>
        <dbReference type="ARBA" id="ARBA00012239"/>
    </source>
</evidence>
<dbReference type="STRING" id="336988.NT96_08950"/>
<evidence type="ECO:0000259" key="7">
    <source>
        <dbReference type="Pfam" id="PF00266"/>
    </source>
</evidence>
<name>G9WF67_9LACO</name>
<keyword evidence="4" id="KW-0808">Transferase</keyword>
<evidence type="ECO:0000313" key="9">
    <source>
        <dbReference type="Proteomes" id="UP000004959"/>
    </source>
</evidence>
<comment type="caution">
    <text evidence="8">The sequence shown here is derived from an EMBL/GenBank/DDBJ whole genome shotgun (WGS) entry which is preliminary data.</text>
</comment>
<feature type="domain" description="Aminotransferase class V" evidence="7">
    <location>
        <begin position="26"/>
        <end position="396"/>
    </location>
</feature>
<dbReference type="PANTHER" id="PTHR43586">
    <property type="entry name" value="CYSTEINE DESULFURASE"/>
    <property type="match status" value="1"/>
</dbReference>
<dbReference type="PANTHER" id="PTHR43586:SF8">
    <property type="entry name" value="CYSTEINE DESULFURASE 1, CHLOROPLASTIC"/>
    <property type="match status" value="1"/>
</dbReference>
<evidence type="ECO:0000313" key="8">
    <source>
        <dbReference type="EMBL" id="EHN58787.1"/>
    </source>
</evidence>
<dbReference type="GO" id="GO:0030170">
    <property type="term" value="F:pyridoxal phosphate binding"/>
    <property type="evidence" value="ECO:0007669"/>
    <property type="project" value="InterPro"/>
</dbReference>
<sequence length="412" mass="44881">MDNGLNNSRNDFEFFQQLINGEKLDYLDSAATAQRPVSVLKAVSDFYRHDNANVHRSINTLSSRATDSYEAARDKVAGFIHAADSQSIVFTRSTTESLNLVARSFGDLVVTAGDEILISEMEHHSNLIPWQQLAQRKQAKLVYIGLQADGELNMTDLKRKLTSRTKIVAIAQVSNVLGTINPIKEIARLAHEQGAYMVVDGAQAAPHFAVDVQDLDADFYAFSGHKMLAPAGIGVLYGKKALLDQMPPVQFGGEMIDRVDEQSATWAAAPLKFEAGTPNIGGAIGLAAAIDYLQALGMDKIEAYEQDLMAIVLKGLSQIDGLTIYGPLDAAKHASVLAFNLGKLHAHDVATALDLQGIEVRAGDHCAQPLMHYLGISAAVRASFYFYNTRDDVDRLISGLQRTKEFFSNAAR</sequence>
<dbReference type="RefSeq" id="WP_007745303.1">
    <property type="nucleotide sequence ID" value="NZ_CM001398.1"/>
</dbReference>